<evidence type="ECO:0000313" key="1">
    <source>
        <dbReference type="EMBL" id="KAF1912322.1"/>
    </source>
</evidence>
<accession>A0A6A5QAD1</accession>
<keyword evidence="2" id="KW-1185">Reference proteome</keyword>
<dbReference type="EMBL" id="ML979140">
    <property type="protein sequence ID" value="KAF1912322.1"/>
    <property type="molecule type" value="Genomic_DNA"/>
</dbReference>
<dbReference type="AlphaFoldDB" id="A0A6A5QAD1"/>
<gene>
    <name evidence="1" type="ORF">BDU57DRAFT_542167</name>
</gene>
<sequence length="155" mass="17956">MPISSRNPDLAEKIAQMRLTIAPIVHVRTGLPGLAYPSMMLQLFLLTEDQLDQLAHFYSQSTPDALTHEYPQTMNWSLPFLCKDPSLPENCRLSELERVKVKMRMFARFIGMRGAETPLWEYERQVEILRNKVIKSVEDEEASLRKDYLGPNYTP</sequence>
<protein>
    <submittedName>
        <fullName evidence="1">Uncharacterized protein</fullName>
    </submittedName>
</protein>
<organism evidence="1 2">
    <name type="scientific">Ampelomyces quisqualis</name>
    <name type="common">Powdery mildew agent</name>
    <dbReference type="NCBI Taxonomy" id="50730"/>
    <lineage>
        <taxon>Eukaryota</taxon>
        <taxon>Fungi</taxon>
        <taxon>Dikarya</taxon>
        <taxon>Ascomycota</taxon>
        <taxon>Pezizomycotina</taxon>
        <taxon>Dothideomycetes</taxon>
        <taxon>Pleosporomycetidae</taxon>
        <taxon>Pleosporales</taxon>
        <taxon>Pleosporineae</taxon>
        <taxon>Phaeosphaeriaceae</taxon>
        <taxon>Ampelomyces</taxon>
    </lineage>
</organism>
<evidence type="ECO:0000313" key="2">
    <source>
        <dbReference type="Proteomes" id="UP000800096"/>
    </source>
</evidence>
<proteinExistence type="predicted"/>
<name>A0A6A5QAD1_AMPQU</name>
<dbReference type="Proteomes" id="UP000800096">
    <property type="component" value="Unassembled WGS sequence"/>
</dbReference>
<dbReference type="OrthoDB" id="4156665at2759"/>
<reference evidence="1" key="1">
    <citation type="journal article" date="2020" name="Stud. Mycol.">
        <title>101 Dothideomycetes genomes: a test case for predicting lifestyles and emergence of pathogens.</title>
        <authorList>
            <person name="Haridas S."/>
            <person name="Albert R."/>
            <person name="Binder M."/>
            <person name="Bloem J."/>
            <person name="Labutti K."/>
            <person name="Salamov A."/>
            <person name="Andreopoulos B."/>
            <person name="Baker S."/>
            <person name="Barry K."/>
            <person name="Bills G."/>
            <person name="Bluhm B."/>
            <person name="Cannon C."/>
            <person name="Castanera R."/>
            <person name="Culley D."/>
            <person name="Daum C."/>
            <person name="Ezra D."/>
            <person name="Gonzalez J."/>
            <person name="Henrissat B."/>
            <person name="Kuo A."/>
            <person name="Liang C."/>
            <person name="Lipzen A."/>
            <person name="Lutzoni F."/>
            <person name="Magnuson J."/>
            <person name="Mondo S."/>
            <person name="Nolan M."/>
            <person name="Ohm R."/>
            <person name="Pangilinan J."/>
            <person name="Park H.-J."/>
            <person name="Ramirez L."/>
            <person name="Alfaro M."/>
            <person name="Sun H."/>
            <person name="Tritt A."/>
            <person name="Yoshinaga Y."/>
            <person name="Zwiers L.-H."/>
            <person name="Turgeon B."/>
            <person name="Goodwin S."/>
            <person name="Spatafora J."/>
            <person name="Crous P."/>
            <person name="Grigoriev I."/>
        </authorList>
    </citation>
    <scope>NUCLEOTIDE SEQUENCE</scope>
    <source>
        <strain evidence="1">HMLAC05119</strain>
    </source>
</reference>